<dbReference type="InterPro" id="IPR011990">
    <property type="entry name" value="TPR-like_helical_dom_sf"/>
</dbReference>
<protein>
    <submittedName>
        <fullName evidence="1">Tetratricopeptide repeat protein</fullName>
    </submittedName>
</protein>
<dbReference type="Gene3D" id="1.25.40.10">
    <property type="entry name" value="Tetratricopeptide repeat domain"/>
    <property type="match status" value="1"/>
</dbReference>
<evidence type="ECO:0000313" key="2">
    <source>
        <dbReference type="Proteomes" id="UP001221686"/>
    </source>
</evidence>
<evidence type="ECO:0000313" key="1">
    <source>
        <dbReference type="EMBL" id="MDC0719213.1"/>
    </source>
</evidence>
<sequence length="103" mass="11075">MDRLEMLRQFVAQKPGEAFPRYGLAMELKRRGQLAEAIAEFQELIARVPGYVPTYLMAGNTFLEAGDPAGARAVLDAGVEIARQAGDSHALGELESARAGLEG</sequence>
<comment type="caution">
    <text evidence="1">The sequence shown here is derived from an EMBL/GenBank/DDBJ whole genome shotgun (WGS) entry which is preliminary data.</text>
</comment>
<dbReference type="EMBL" id="JAQNDL010000002">
    <property type="protein sequence ID" value="MDC0719213.1"/>
    <property type="molecule type" value="Genomic_DNA"/>
</dbReference>
<reference evidence="1 2" key="1">
    <citation type="submission" date="2022-11" db="EMBL/GenBank/DDBJ databases">
        <title>Minimal conservation of predation-associated metabolite biosynthetic gene clusters underscores biosynthetic potential of Myxococcota including descriptions for ten novel species: Archangium lansinium sp. nov., Myxococcus landrumus sp. nov., Nannocystis bai.</title>
        <authorList>
            <person name="Ahearne A."/>
            <person name="Stevens C."/>
            <person name="Dowd S."/>
        </authorList>
    </citation>
    <scope>NUCLEOTIDE SEQUENCE [LARGE SCALE GENOMIC DNA]</scope>
    <source>
        <strain evidence="1 2">BB15-2</strain>
    </source>
</reference>
<dbReference type="RefSeq" id="WP_272087724.1">
    <property type="nucleotide sequence ID" value="NZ_JAQNDL010000002.1"/>
</dbReference>
<accession>A0ABT5E033</accession>
<dbReference type="Proteomes" id="UP001221686">
    <property type="component" value="Unassembled WGS sequence"/>
</dbReference>
<organism evidence="1 2">
    <name type="scientific">Nannocystis bainbridge</name>
    <dbReference type="NCBI Taxonomy" id="2995303"/>
    <lineage>
        <taxon>Bacteria</taxon>
        <taxon>Pseudomonadati</taxon>
        <taxon>Myxococcota</taxon>
        <taxon>Polyangia</taxon>
        <taxon>Nannocystales</taxon>
        <taxon>Nannocystaceae</taxon>
        <taxon>Nannocystis</taxon>
    </lineage>
</organism>
<proteinExistence type="predicted"/>
<dbReference type="SUPFAM" id="SSF48452">
    <property type="entry name" value="TPR-like"/>
    <property type="match status" value="1"/>
</dbReference>
<name>A0ABT5E033_9BACT</name>
<keyword evidence="2" id="KW-1185">Reference proteome</keyword>
<gene>
    <name evidence="1" type="ORF">POL25_20080</name>
</gene>
<dbReference type="Pfam" id="PF14559">
    <property type="entry name" value="TPR_19"/>
    <property type="match status" value="1"/>
</dbReference>